<reference evidence="1" key="1">
    <citation type="journal article" date="2014" name="Nat. Commun.">
        <title>The rainbow trout genome provides novel insights into evolution after whole-genome duplication in vertebrates.</title>
        <authorList>
            <person name="Berthelot C."/>
            <person name="Brunet F."/>
            <person name="Chalopin D."/>
            <person name="Juanchich A."/>
            <person name="Bernard M."/>
            <person name="Noel B."/>
            <person name="Bento P."/>
            <person name="Da Silva C."/>
            <person name="Labadie K."/>
            <person name="Alberti A."/>
            <person name="Aury J.M."/>
            <person name="Louis A."/>
            <person name="Dehais P."/>
            <person name="Bardou P."/>
            <person name="Montfort J."/>
            <person name="Klopp C."/>
            <person name="Cabau C."/>
            <person name="Gaspin C."/>
            <person name="Thorgaard G.H."/>
            <person name="Boussaha M."/>
            <person name="Quillet E."/>
            <person name="Guyomard R."/>
            <person name="Galiana D."/>
            <person name="Bobe J."/>
            <person name="Volff J.N."/>
            <person name="Genet C."/>
            <person name="Wincker P."/>
            <person name="Jaillon O."/>
            <person name="Roest Crollius H."/>
            <person name="Guiguen Y."/>
        </authorList>
    </citation>
    <scope>NUCLEOTIDE SEQUENCE [LARGE SCALE GENOMIC DNA]</scope>
</reference>
<dbReference type="STRING" id="8022.A0A060YNL2"/>
<dbReference type="PaxDb" id="8022-A0A060YNL2"/>
<gene>
    <name evidence="1" type="ORF">GSONMT00057086001</name>
</gene>
<dbReference type="SUPFAM" id="SSF56436">
    <property type="entry name" value="C-type lectin-like"/>
    <property type="match status" value="1"/>
</dbReference>
<dbReference type="Proteomes" id="UP000193380">
    <property type="component" value="Unassembled WGS sequence"/>
</dbReference>
<evidence type="ECO:0008006" key="3">
    <source>
        <dbReference type="Google" id="ProtNLM"/>
    </source>
</evidence>
<proteinExistence type="predicted"/>
<protein>
    <recommendedName>
        <fullName evidence="3">C-type lectin domain-containing protein</fullName>
    </recommendedName>
</protein>
<dbReference type="EMBL" id="FR915224">
    <property type="protein sequence ID" value="CDQ93458.1"/>
    <property type="molecule type" value="Genomic_DNA"/>
</dbReference>
<evidence type="ECO:0000313" key="1">
    <source>
        <dbReference type="EMBL" id="CDQ93458.1"/>
    </source>
</evidence>
<dbReference type="Gene3D" id="3.10.100.10">
    <property type="entry name" value="Mannose-Binding Protein A, subunit A"/>
    <property type="match status" value="1"/>
</dbReference>
<name>A0A060YNL2_ONCMY</name>
<dbReference type="InterPro" id="IPR016186">
    <property type="entry name" value="C-type_lectin-like/link_sf"/>
</dbReference>
<evidence type="ECO:0000313" key="2">
    <source>
        <dbReference type="Proteomes" id="UP000193380"/>
    </source>
</evidence>
<sequence length="107" mass="11730">MAQAGRSVSTSCPTGWSHYRRHCYILSLGVASWSSAQRACTLLFDSNLTGVQSKKDMAWLWNLLGTGLLDRPVRQPGTLDLDGRQIPVILQTQEGPSPRAAARECCL</sequence>
<accession>A0A060YNL2</accession>
<reference evidence="1" key="2">
    <citation type="submission" date="2014-03" db="EMBL/GenBank/DDBJ databases">
        <authorList>
            <person name="Genoscope - CEA"/>
        </authorList>
    </citation>
    <scope>NUCLEOTIDE SEQUENCE</scope>
</reference>
<dbReference type="InterPro" id="IPR016187">
    <property type="entry name" value="CTDL_fold"/>
</dbReference>
<organism evidence="1 2">
    <name type="scientific">Oncorhynchus mykiss</name>
    <name type="common">Rainbow trout</name>
    <name type="synonym">Salmo gairdneri</name>
    <dbReference type="NCBI Taxonomy" id="8022"/>
    <lineage>
        <taxon>Eukaryota</taxon>
        <taxon>Metazoa</taxon>
        <taxon>Chordata</taxon>
        <taxon>Craniata</taxon>
        <taxon>Vertebrata</taxon>
        <taxon>Euteleostomi</taxon>
        <taxon>Actinopterygii</taxon>
        <taxon>Neopterygii</taxon>
        <taxon>Teleostei</taxon>
        <taxon>Protacanthopterygii</taxon>
        <taxon>Salmoniformes</taxon>
        <taxon>Salmonidae</taxon>
        <taxon>Salmoninae</taxon>
        <taxon>Oncorhynchus</taxon>
    </lineage>
</organism>
<dbReference type="AlphaFoldDB" id="A0A060YNL2"/>